<evidence type="ECO:0000313" key="4">
    <source>
        <dbReference type="EMBL" id="OYV02649.1"/>
    </source>
</evidence>
<dbReference type="InterPro" id="IPR039565">
    <property type="entry name" value="BamD-like"/>
</dbReference>
<dbReference type="PANTHER" id="PTHR12558:SF44">
    <property type="entry name" value="TETRATRICOPEPTIDE REPEAT-CONTAINING PROTEIN"/>
    <property type="match status" value="1"/>
</dbReference>
<dbReference type="InterPro" id="IPR011990">
    <property type="entry name" value="TPR-like_helical_dom_sf"/>
</dbReference>
<accession>A0A257LT39</accession>
<evidence type="ECO:0000256" key="2">
    <source>
        <dbReference type="PROSITE-ProRule" id="PRU00339"/>
    </source>
</evidence>
<keyword evidence="2" id="KW-0802">TPR repeat</keyword>
<proteinExistence type="predicted"/>
<feature type="repeat" description="TPR" evidence="2">
    <location>
        <begin position="163"/>
        <end position="196"/>
    </location>
</feature>
<dbReference type="SUPFAM" id="SSF48452">
    <property type="entry name" value="TPR-like"/>
    <property type="match status" value="1"/>
</dbReference>
<comment type="caution">
    <text evidence="4">The sequence shown here is derived from an EMBL/GenBank/DDBJ whole genome shotgun (WGS) entry which is preliminary data.</text>
</comment>
<dbReference type="PANTHER" id="PTHR12558">
    <property type="entry name" value="CELL DIVISION CYCLE 16,23,27"/>
    <property type="match status" value="1"/>
</dbReference>
<feature type="repeat" description="TPR" evidence="2">
    <location>
        <begin position="53"/>
        <end position="86"/>
    </location>
</feature>
<protein>
    <recommendedName>
        <fullName evidence="3">Outer membrane lipoprotein BamD-like domain-containing protein</fullName>
    </recommendedName>
</protein>
<sequence>MVWVCRLRERCSHFKEGATDCEVNIHSNIQKLDKVIERCGKIIKYYPTSRWVPDAVLLMGKAFLAKGEYSQAEEKFREFIKFFPEHKACNEARYMLAETYIKQGDLIKARELLEPLISTNKGQFCERAHHLLIQSYFEEHSYYEAIDKGEQFLKRFPKSSYKGDVLLTLGAAYDSLHEYEHAATMYQRALRFAIRKNPILIKLARAEILMGNVEEGLNRLEELRKRVTEPTEEEAIALEMARGYIELGDTNRAIDLLQKYTNSVNALVLLAEIHEWLCNYKEAAQYYDEITKKGDPLLRARAGLRKEAIDELLKYEADTSMTDTTIFRLAELYLFEFDQLDKARQYYLRVWQDYPQSRYAPKAGLALAWIARHKDDNPELACEYYAAVIERYPNTYYARKASELLNAVREGRGNKEQ</sequence>
<organism evidence="4 5">
    <name type="scientific">candidate division WOR-3 bacterium 4484_18</name>
    <dbReference type="NCBI Taxonomy" id="2020626"/>
    <lineage>
        <taxon>Bacteria</taxon>
        <taxon>Bacteria division WOR-3</taxon>
    </lineage>
</organism>
<dbReference type="AlphaFoldDB" id="A0A257LT39"/>
<evidence type="ECO:0000313" key="5">
    <source>
        <dbReference type="Proteomes" id="UP000216312"/>
    </source>
</evidence>
<name>A0A257LT39_UNCW3</name>
<dbReference type="PROSITE" id="PS50005">
    <property type="entry name" value="TPR"/>
    <property type="match status" value="2"/>
</dbReference>
<dbReference type="Proteomes" id="UP000216312">
    <property type="component" value="Unassembled WGS sequence"/>
</dbReference>
<feature type="domain" description="Outer membrane lipoprotein BamD-like" evidence="3">
    <location>
        <begin position="41"/>
        <end position="186"/>
    </location>
</feature>
<evidence type="ECO:0000256" key="1">
    <source>
        <dbReference type="ARBA" id="ARBA00022729"/>
    </source>
</evidence>
<dbReference type="Gene3D" id="1.25.40.10">
    <property type="entry name" value="Tetratricopeptide repeat domain"/>
    <property type="match status" value="4"/>
</dbReference>
<evidence type="ECO:0000259" key="3">
    <source>
        <dbReference type="Pfam" id="PF13525"/>
    </source>
</evidence>
<reference evidence="5" key="1">
    <citation type="submission" date="2017-07" db="EMBL/GenBank/DDBJ databases">
        <title>Novel pathways for hydrocarbon cycling and metabolic interdependencies in hydrothermal sediment communities.</title>
        <authorList>
            <person name="Dombrowski N."/>
            <person name="Seitz K."/>
            <person name="Teske A."/>
            <person name="Baker B."/>
        </authorList>
    </citation>
    <scope>NUCLEOTIDE SEQUENCE [LARGE SCALE GENOMIC DNA]</scope>
</reference>
<gene>
    <name evidence="4" type="ORF">CGW93_04435</name>
</gene>
<dbReference type="InterPro" id="IPR019734">
    <property type="entry name" value="TPR_rpt"/>
</dbReference>
<dbReference type="Pfam" id="PF13525">
    <property type="entry name" value="YfiO"/>
    <property type="match status" value="1"/>
</dbReference>
<dbReference type="GO" id="GO:0051301">
    <property type="term" value="P:cell division"/>
    <property type="evidence" value="ECO:0007669"/>
    <property type="project" value="TreeGrafter"/>
</dbReference>
<keyword evidence="1" id="KW-0732">Signal</keyword>
<dbReference type="EMBL" id="NMUJ01000065">
    <property type="protein sequence ID" value="OYV02649.1"/>
    <property type="molecule type" value="Genomic_DNA"/>
</dbReference>
<dbReference type="SMART" id="SM00028">
    <property type="entry name" value="TPR"/>
    <property type="match status" value="5"/>
</dbReference>
<dbReference type="Pfam" id="PF13174">
    <property type="entry name" value="TPR_6"/>
    <property type="match status" value="2"/>
</dbReference>